<keyword evidence="2" id="KW-0812">Transmembrane</keyword>
<dbReference type="EMBL" id="KQ976394">
    <property type="protein sequence ID" value="KYM93340.1"/>
    <property type="molecule type" value="Genomic_DNA"/>
</dbReference>
<keyword evidence="2" id="KW-1133">Transmembrane helix</keyword>
<evidence type="ECO:0000256" key="1">
    <source>
        <dbReference type="SAM" id="MobiDB-lite"/>
    </source>
</evidence>
<dbReference type="AlphaFoldDB" id="A0A195BYF6"/>
<protein>
    <submittedName>
        <fullName evidence="3">Uncharacterized protein</fullName>
    </submittedName>
</protein>
<organism evidence="3 4">
    <name type="scientific">Atta colombica</name>
    <dbReference type="NCBI Taxonomy" id="520822"/>
    <lineage>
        <taxon>Eukaryota</taxon>
        <taxon>Metazoa</taxon>
        <taxon>Ecdysozoa</taxon>
        <taxon>Arthropoda</taxon>
        <taxon>Hexapoda</taxon>
        <taxon>Insecta</taxon>
        <taxon>Pterygota</taxon>
        <taxon>Neoptera</taxon>
        <taxon>Endopterygota</taxon>
        <taxon>Hymenoptera</taxon>
        <taxon>Apocrita</taxon>
        <taxon>Aculeata</taxon>
        <taxon>Formicoidea</taxon>
        <taxon>Formicidae</taxon>
        <taxon>Myrmicinae</taxon>
        <taxon>Atta</taxon>
    </lineage>
</organism>
<sequence>MENRDGSRKQIAKAVLKASDNLLCNRNLARARARACVCVCVCVCVVCVGVCGRKTSLRRQRQSSQSKRGRTLKGTRETEAKAETEVDERDTLDIKRGGGSHGEETPPRRDQGCKVAPMTQSPAAASGDI</sequence>
<evidence type="ECO:0000313" key="3">
    <source>
        <dbReference type="EMBL" id="KYM93340.1"/>
    </source>
</evidence>
<accession>A0A195BYF6</accession>
<name>A0A195BYF6_9HYME</name>
<feature type="transmembrane region" description="Helical" evidence="2">
    <location>
        <begin position="31"/>
        <end position="52"/>
    </location>
</feature>
<proteinExistence type="predicted"/>
<keyword evidence="2" id="KW-0472">Membrane</keyword>
<gene>
    <name evidence="3" type="ORF">ALC53_00277</name>
</gene>
<feature type="compositionally biased region" description="Basic residues" evidence="1">
    <location>
        <begin position="58"/>
        <end position="73"/>
    </location>
</feature>
<feature type="compositionally biased region" description="Basic and acidic residues" evidence="1">
    <location>
        <begin position="74"/>
        <end position="112"/>
    </location>
</feature>
<keyword evidence="4" id="KW-1185">Reference proteome</keyword>
<feature type="region of interest" description="Disordered" evidence="1">
    <location>
        <begin position="58"/>
        <end position="129"/>
    </location>
</feature>
<evidence type="ECO:0000313" key="4">
    <source>
        <dbReference type="Proteomes" id="UP000078540"/>
    </source>
</evidence>
<reference evidence="3 4" key="1">
    <citation type="submission" date="2015-09" db="EMBL/GenBank/DDBJ databases">
        <title>Atta colombica WGS genome.</title>
        <authorList>
            <person name="Nygaard S."/>
            <person name="Hu H."/>
            <person name="Boomsma J."/>
            <person name="Zhang G."/>
        </authorList>
    </citation>
    <scope>NUCLEOTIDE SEQUENCE [LARGE SCALE GENOMIC DNA]</scope>
    <source>
        <strain evidence="3">Treedump-2</strain>
        <tissue evidence="3">Whole body</tissue>
    </source>
</reference>
<dbReference type="Proteomes" id="UP000078540">
    <property type="component" value="Unassembled WGS sequence"/>
</dbReference>
<evidence type="ECO:0000256" key="2">
    <source>
        <dbReference type="SAM" id="Phobius"/>
    </source>
</evidence>